<dbReference type="EMBL" id="RJSG01000003">
    <property type="protein sequence ID" value="RNL77679.1"/>
    <property type="molecule type" value="Genomic_DNA"/>
</dbReference>
<name>A0A3N0DPU6_9ACTN</name>
<dbReference type="RefSeq" id="WP_123235264.1">
    <property type="nucleotide sequence ID" value="NZ_RJSG01000003.1"/>
</dbReference>
<gene>
    <name evidence="2" type="ORF">EFL95_16875</name>
</gene>
<protein>
    <submittedName>
        <fullName evidence="2">Uncharacterized protein</fullName>
    </submittedName>
</protein>
<organism evidence="2 3">
    <name type="scientific">Nocardioides marmorisolisilvae</name>
    <dbReference type="NCBI Taxonomy" id="1542737"/>
    <lineage>
        <taxon>Bacteria</taxon>
        <taxon>Bacillati</taxon>
        <taxon>Actinomycetota</taxon>
        <taxon>Actinomycetes</taxon>
        <taxon>Propionibacteriales</taxon>
        <taxon>Nocardioidaceae</taxon>
        <taxon>Nocardioides</taxon>
    </lineage>
</organism>
<evidence type="ECO:0000313" key="2">
    <source>
        <dbReference type="EMBL" id="RNL77679.1"/>
    </source>
</evidence>
<reference evidence="2 3" key="1">
    <citation type="submission" date="2018-11" db="EMBL/GenBank/DDBJ databases">
        <authorList>
            <person name="Li F."/>
        </authorList>
    </citation>
    <scope>NUCLEOTIDE SEQUENCE [LARGE SCALE GENOMIC DNA]</scope>
    <source>
        <strain evidence="2 3">KIS18-7</strain>
    </source>
</reference>
<dbReference type="AlphaFoldDB" id="A0A3N0DPU6"/>
<dbReference type="OrthoDB" id="7156875at2"/>
<proteinExistence type="predicted"/>
<dbReference type="Proteomes" id="UP000277094">
    <property type="component" value="Unassembled WGS sequence"/>
</dbReference>
<sequence length="588" mass="62566">MTFSRARIVPVLLLALAGTGVVLLQAPASSVVPTTNITSPLDGAHYTVTQQNGSVPDVTVTGTSNLTTGDFIDIRCYEVGSSWYQGGPSHVAVQADGTFSAQMSIGTPYGTCQLLAVPYGWPKGSGLSGYIGPRVTTEYRRDFKTTSGPNVGRTYDYSVAYQGAHALFDLSSATHGGYWESRLNYPEGSSSDYFWDTYGAALGAFADLPRSQIRVDGRNAFGPNSAHNLASNIPGNPSLTWTVWRDGSTGITRIKEHDPLVACPKGAPYPPVLATCPKMTGVGVDLDRTYVIVDGGRQVHVIDIWRSVDGKSHLISPYYMNQVHGFDYVANAETDVAVNRRWTFGGFTTYAGQAVYAGPTKLANSILVRDSDTASDPNSLLPRGALTFDFPGKVDRAGYNNLVLQANSFGVSADGSRTTRQSFVIANNEADMVSKAAAQRVRINPYRADAQIEKLGSGSLKGNNVYNTTAAGQSVTLGVHRSSTATFLVAIQNDGTQPDTFVIKGGSAPAGFTVNYLLGRGGRTSITTAVVHGKQELSISPGVRKYLRIEVSVKAGTSLGKVASWLVTATSLSDATRKDAVKAVVEVR</sequence>
<feature type="signal peptide" evidence="1">
    <location>
        <begin position="1"/>
        <end position="24"/>
    </location>
</feature>
<keyword evidence="1" id="KW-0732">Signal</keyword>
<comment type="caution">
    <text evidence="2">The sequence shown here is derived from an EMBL/GenBank/DDBJ whole genome shotgun (WGS) entry which is preliminary data.</text>
</comment>
<feature type="chain" id="PRO_5038929086" evidence="1">
    <location>
        <begin position="25"/>
        <end position="588"/>
    </location>
</feature>
<keyword evidence="3" id="KW-1185">Reference proteome</keyword>
<evidence type="ECO:0000313" key="3">
    <source>
        <dbReference type="Proteomes" id="UP000277094"/>
    </source>
</evidence>
<accession>A0A3N0DPU6</accession>
<evidence type="ECO:0000256" key="1">
    <source>
        <dbReference type="SAM" id="SignalP"/>
    </source>
</evidence>